<name>A0A1R1XYB1_9FUNG</name>
<reference evidence="1 3" key="1">
    <citation type="submission" date="2017-01" db="EMBL/GenBank/DDBJ databases">
        <authorList>
            <person name="Mah S.A."/>
            <person name="Swanson W.J."/>
            <person name="Moy G.W."/>
            <person name="Vacquier V.D."/>
        </authorList>
    </citation>
    <scope>NUCLEOTIDE SEQUENCE [LARGE SCALE GENOMIC DNA]</scope>
    <source>
        <strain evidence="1 3">GSMNP</strain>
    </source>
</reference>
<organism evidence="1 3">
    <name type="scientific">Smittium culicis</name>
    <dbReference type="NCBI Taxonomy" id="133412"/>
    <lineage>
        <taxon>Eukaryota</taxon>
        <taxon>Fungi</taxon>
        <taxon>Fungi incertae sedis</taxon>
        <taxon>Zoopagomycota</taxon>
        <taxon>Kickxellomycotina</taxon>
        <taxon>Harpellomycetes</taxon>
        <taxon>Harpellales</taxon>
        <taxon>Legeriomycetaceae</taxon>
        <taxon>Smittium</taxon>
    </lineage>
</organism>
<dbReference type="Proteomes" id="UP000187283">
    <property type="component" value="Unassembled WGS sequence"/>
</dbReference>
<proteinExistence type="predicted"/>
<dbReference type="EMBL" id="LSSN01001434">
    <property type="protein sequence ID" value="OMJ19672.1"/>
    <property type="molecule type" value="Genomic_DNA"/>
</dbReference>
<dbReference type="AlphaFoldDB" id="A0A1R1XYB1"/>
<evidence type="ECO:0000313" key="1">
    <source>
        <dbReference type="EMBL" id="OMJ19672.1"/>
    </source>
</evidence>
<keyword evidence="3" id="KW-1185">Reference proteome</keyword>
<accession>A0A1R1XYB1</accession>
<sequence>METTGNSVRFKHGPSWASVFRPIVQPSDIIKKDVNNLVTVSLFKNTTGCEPIKRKSAFLEDILTHFG</sequence>
<gene>
    <name evidence="2" type="ORF">AYI70_g2410</name>
    <name evidence="1" type="ORF">AYI70_g4586</name>
</gene>
<evidence type="ECO:0000313" key="2">
    <source>
        <dbReference type="EMBL" id="OMJ23203.1"/>
    </source>
</evidence>
<comment type="caution">
    <text evidence="1">The sequence shown here is derived from an EMBL/GenBank/DDBJ whole genome shotgun (WGS) entry which is preliminary data.</text>
</comment>
<evidence type="ECO:0000313" key="3">
    <source>
        <dbReference type="Proteomes" id="UP000187283"/>
    </source>
</evidence>
<protein>
    <submittedName>
        <fullName evidence="1">Uncharacterized protein</fullName>
    </submittedName>
</protein>
<dbReference type="EMBL" id="LSSN01000589">
    <property type="protein sequence ID" value="OMJ23203.1"/>
    <property type="molecule type" value="Genomic_DNA"/>
</dbReference>